<evidence type="ECO:0000313" key="4">
    <source>
        <dbReference type="Proteomes" id="UP001317705"/>
    </source>
</evidence>
<dbReference type="Pfam" id="PF11141">
    <property type="entry name" value="DUF2914"/>
    <property type="match status" value="1"/>
</dbReference>
<name>A0ABM8ENA9_9BACT</name>
<sequence>MKSFAHLSAVLAGAVLLLFLTGAAMAADGSLKITEMAVTTKISRNNPIDSVKRISSTSVKALYCFTRLVNPSGTDTTIKHRWFKNGELVSEQELSVKGTKWRTWSKKPIDRQSVGEWRVEAVDDIGRVLKRVEFKIN</sequence>
<reference evidence="3 4" key="1">
    <citation type="submission" date="2022-12" db="EMBL/GenBank/DDBJ databases">
        <title>Polyphasic characterization of Geotalea uranireducens NIT-SL11 newly isolated from a complex of sewage sludge and microbially reduced graphene oxide.</title>
        <authorList>
            <person name="Xie L."/>
            <person name="Yoshida N."/>
            <person name="Meng L."/>
        </authorList>
    </citation>
    <scope>NUCLEOTIDE SEQUENCE [LARGE SCALE GENOMIC DNA]</scope>
    <source>
        <strain evidence="3 4">NIT-SL11</strain>
    </source>
</reference>
<proteinExistence type="predicted"/>
<feature type="chain" id="PRO_5047360116" description="DUF2914 domain-containing protein" evidence="1">
    <location>
        <begin position="27"/>
        <end position="137"/>
    </location>
</feature>
<evidence type="ECO:0000256" key="1">
    <source>
        <dbReference type="SAM" id="SignalP"/>
    </source>
</evidence>
<feature type="signal peptide" evidence="1">
    <location>
        <begin position="1"/>
        <end position="26"/>
    </location>
</feature>
<dbReference type="InterPro" id="IPR022606">
    <property type="entry name" value="DUF2914"/>
</dbReference>
<protein>
    <recommendedName>
        <fullName evidence="2">DUF2914 domain-containing protein</fullName>
    </recommendedName>
</protein>
<gene>
    <name evidence="3" type="ORF">GURASL_26210</name>
</gene>
<keyword evidence="1" id="KW-0732">Signal</keyword>
<evidence type="ECO:0000259" key="2">
    <source>
        <dbReference type="Pfam" id="PF11141"/>
    </source>
</evidence>
<evidence type="ECO:0000313" key="3">
    <source>
        <dbReference type="EMBL" id="BDV43698.1"/>
    </source>
</evidence>
<dbReference type="EMBL" id="AP027151">
    <property type="protein sequence ID" value="BDV43698.1"/>
    <property type="molecule type" value="Genomic_DNA"/>
</dbReference>
<dbReference type="Proteomes" id="UP001317705">
    <property type="component" value="Chromosome"/>
</dbReference>
<accession>A0ABM8ENA9</accession>
<keyword evidence="4" id="KW-1185">Reference proteome</keyword>
<organism evidence="3 4">
    <name type="scientific">Geotalea uraniireducens</name>
    <dbReference type="NCBI Taxonomy" id="351604"/>
    <lineage>
        <taxon>Bacteria</taxon>
        <taxon>Pseudomonadati</taxon>
        <taxon>Thermodesulfobacteriota</taxon>
        <taxon>Desulfuromonadia</taxon>
        <taxon>Geobacterales</taxon>
        <taxon>Geobacteraceae</taxon>
        <taxon>Geotalea</taxon>
    </lineage>
</organism>
<feature type="domain" description="DUF2914" evidence="2">
    <location>
        <begin position="75"/>
        <end position="136"/>
    </location>
</feature>